<proteinExistence type="predicted"/>
<evidence type="ECO:0000256" key="2">
    <source>
        <dbReference type="SAM" id="SignalP"/>
    </source>
</evidence>
<dbReference type="RefSeq" id="WP_079684890.1">
    <property type="nucleotide sequence ID" value="NZ_FUZU01000001.1"/>
</dbReference>
<evidence type="ECO:0000256" key="1">
    <source>
        <dbReference type="SAM" id="MobiDB-lite"/>
    </source>
</evidence>
<accession>A0A1T5IPI1</accession>
<feature type="compositionally biased region" description="Basic and acidic residues" evidence="1">
    <location>
        <begin position="98"/>
        <end position="107"/>
    </location>
</feature>
<keyword evidence="4" id="KW-1185">Reference proteome</keyword>
<feature type="signal peptide" evidence="2">
    <location>
        <begin position="1"/>
        <end position="19"/>
    </location>
</feature>
<dbReference type="OrthoDB" id="886826at2"/>
<sequence>MKQVIFVLLLIAFAGIAEAQTSAPGINERQRNQRNRIKEGVASGELTRKETVHAVQDQRHIRHIERRAKADGKVTKREHARIHHEQNQASRSLRKNKHDAQARRCAR</sequence>
<dbReference type="STRING" id="688867.SAMN05660236_0247"/>
<keyword evidence="2" id="KW-0732">Signal</keyword>
<dbReference type="AlphaFoldDB" id="A0A1T5IPI1"/>
<evidence type="ECO:0000313" key="3">
    <source>
        <dbReference type="EMBL" id="SKC41066.1"/>
    </source>
</evidence>
<name>A0A1T5IPI1_9BACT</name>
<dbReference type="EMBL" id="FUZU01000001">
    <property type="protein sequence ID" value="SKC41066.1"/>
    <property type="molecule type" value="Genomic_DNA"/>
</dbReference>
<organism evidence="3 4">
    <name type="scientific">Ohtaekwangia koreensis</name>
    <dbReference type="NCBI Taxonomy" id="688867"/>
    <lineage>
        <taxon>Bacteria</taxon>
        <taxon>Pseudomonadati</taxon>
        <taxon>Bacteroidota</taxon>
        <taxon>Cytophagia</taxon>
        <taxon>Cytophagales</taxon>
        <taxon>Fulvivirgaceae</taxon>
        <taxon>Ohtaekwangia</taxon>
    </lineage>
</organism>
<gene>
    <name evidence="3" type="ORF">SAMN05660236_0247</name>
</gene>
<feature type="region of interest" description="Disordered" evidence="1">
    <location>
        <begin position="23"/>
        <end position="107"/>
    </location>
</feature>
<dbReference type="Proteomes" id="UP000190961">
    <property type="component" value="Unassembled WGS sequence"/>
</dbReference>
<evidence type="ECO:0000313" key="4">
    <source>
        <dbReference type="Proteomes" id="UP000190961"/>
    </source>
</evidence>
<reference evidence="3 4" key="1">
    <citation type="submission" date="2017-02" db="EMBL/GenBank/DDBJ databases">
        <authorList>
            <person name="Peterson S.W."/>
        </authorList>
    </citation>
    <scope>NUCLEOTIDE SEQUENCE [LARGE SCALE GENOMIC DNA]</scope>
    <source>
        <strain evidence="3 4">DSM 25262</strain>
    </source>
</reference>
<feature type="compositionally biased region" description="Basic and acidic residues" evidence="1">
    <location>
        <begin position="28"/>
        <end position="39"/>
    </location>
</feature>
<feature type="compositionally biased region" description="Basic and acidic residues" evidence="1">
    <location>
        <begin position="46"/>
        <end position="59"/>
    </location>
</feature>
<feature type="chain" id="PRO_5012572289" evidence="2">
    <location>
        <begin position="20"/>
        <end position="107"/>
    </location>
</feature>
<feature type="compositionally biased region" description="Basic and acidic residues" evidence="1">
    <location>
        <begin position="67"/>
        <end position="77"/>
    </location>
</feature>
<protein>
    <submittedName>
        <fullName evidence="3">Uncharacterized protein</fullName>
    </submittedName>
</protein>